<dbReference type="AlphaFoldDB" id="A0AAN5IAR3"/>
<feature type="transmembrane region" description="Helical" evidence="1">
    <location>
        <begin position="81"/>
        <end position="99"/>
    </location>
</feature>
<proteinExistence type="predicted"/>
<feature type="non-terminal residue" evidence="2">
    <location>
        <position position="103"/>
    </location>
</feature>
<feature type="non-terminal residue" evidence="2">
    <location>
        <position position="1"/>
    </location>
</feature>
<sequence>FYSFDSFYYKLGEISNFIQCMCGLVNLGLAIYLSFRNFSSGRSFLIFVVFYELLYTIPEWLKHYFLYHARDSHSLELVDHVDDFTFFLTAAIVFVSLILESRR</sequence>
<keyword evidence="1" id="KW-0812">Transmembrane</keyword>
<reference evidence="3" key="1">
    <citation type="submission" date="2022-10" db="EMBL/GenBank/DDBJ databases">
        <title>Genome assembly of Pristionchus species.</title>
        <authorList>
            <person name="Yoshida K."/>
            <person name="Sommer R.J."/>
        </authorList>
    </citation>
    <scope>NUCLEOTIDE SEQUENCE [LARGE SCALE GENOMIC DNA]</scope>
    <source>
        <strain evidence="3">RS5460</strain>
    </source>
</reference>
<feature type="transmembrane region" description="Helical" evidence="1">
    <location>
        <begin position="14"/>
        <end position="35"/>
    </location>
</feature>
<comment type="caution">
    <text evidence="2">The sequence shown here is derived from an EMBL/GenBank/DDBJ whole genome shotgun (WGS) entry which is preliminary data.</text>
</comment>
<evidence type="ECO:0000313" key="2">
    <source>
        <dbReference type="EMBL" id="GMR56161.1"/>
    </source>
</evidence>
<gene>
    <name evidence="2" type="ORF">PMAYCL1PPCAC_26356</name>
</gene>
<keyword evidence="3" id="KW-1185">Reference proteome</keyword>
<protein>
    <submittedName>
        <fullName evidence="2">Uncharacterized protein</fullName>
    </submittedName>
</protein>
<organism evidence="2 3">
    <name type="scientific">Pristionchus mayeri</name>
    <dbReference type="NCBI Taxonomy" id="1317129"/>
    <lineage>
        <taxon>Eukaryota</taxon>
        <taxon>Metazoa</taxon>
        <taxon>Ecdysozoa</taxon>
        <taxon>Nematoda</taxon>
        <taxon>Chromadorea</taxon>
        <taxon>Rhabditida</taxon>
        <taxon>Rhabditina</taxon>
        <taxon>Diplogasteromorpha</taxon>
        <taxon>Diplogasteroidea</taxon>
        <taxon>Neodiplogasteridae</taxon>
        <taxon>Pristionchus</taxon>
    </lineage>
</organism>
<dbReference type="EMBL" id="BTRK01000005">
    <property type="protein sequence ID" value="GMR56161.1"/>
    <property type="molecule type" value="Genomic_DNA"/>
</dbReference>
<feature type="transmembrane region" description="Helical" evidence="1">
    <location>
        <begin position="44"/>
        <end position="61"/>
    </location>
</feature>
<evidence type="ECO:0000256" key="1">
    <source>
        <dbReference type="SAM" id="Phobius"/>
    </source>
</evidence>
<keyword evidence="1" id="KW-0472">Membrane</keyword>
<evidence type="ECO:0000313" key="3">
    <source>
        <dbReference type="Proteomes" id="UP001328107"/>
    </source>
</evidence>
<dbReference type="Proteomes" id="UP001328107">
    <property type="component" value="Unassembled WGS sequence"/>
</dbReference>
<keyword evidence="1" id="KW-1133">Transmembrane helix</keyword>
<accession>A0AAN5IAR3</accession>
<name>A0AAN5IAR3_9BILA</name>